<dbReference type="InterPro" id="IPR012340">
    <property type="entry name" value="NA-bd_OB-fold"/>
</dbReference>
<feature type="compositionally biased region" description="Basic and acidic residues" evidence="1">
    <location>
        <begin position="230"/>
        <end position="239"/>
    </location>
</feature>
<keyword evidence="2" id="KW-0269">Exonuclease</keyword>
<keyword evidence="2" id="KW-0540">Nuclease</keyword>
<feature type="compositionally biased region" description="Basic residues" evidence="1">
    <location>
        <begin position="178"/>
        <end position="187"/>
    </location>
</feature>
<evidence type="ECO:0000313" key="2">
    <source>
        <dbReference type="EMBL" id="ROL54786.1"/>
    </source>
</evidence>
<evidence type="ECO:0000256" key="1">
    <source>
        <dbReference type="SAM" id="MobiDB-lite"/>
    </source>
</evidence>
<feature type="region of interest" description="Disordered" evidence="1">
    <location>
        <begin position="1"/>
        <end position="27"/>
    </location>
</feature>
<organism evidence="2 3">
    <name type="scientific">Anabarilius grahami</name>
    <name type="common">Kanglang fish</name>
    <name type="synonym">Barilius grahami</name>
    <dbReference type="NCBI Taxonomy" id="495550"/>
    <lineage>
        <taxon>Eukaryota</taxon>
        <taxon>Metazoa</taxon>
        <taxon>Chordata</taxon>
        <taxon>Craniata</taxon>
        <taxon>Vertebrata</taxon>
        <taxon>Euteleostomi</taxon>
        <taxon>Actinopterygii</taxon>
        <taxon>Neopterygii</taxon>
        <taxon>Teleostei</taxon>
        <taxon>Ostariophysi</taxon>
        <taxon>Cypriniformes</taxon>
        <taxon>Xenocyprididae</taxon>
        <taxon>Xenocypridinae</taxon>
        <taxon>Xenocypridinae incertae sedis</taxon>
        <taxon>Anabarilius</taxon>
    </lineage>
</organism>
<dbReference type="SUPFAM" id="SSF50249">
    <property type="entry name" value="Nucleic acid-binding proteins"/>
    <property type="match status" value="1"/>
</dbReference>
<dbReference type="AlphaFoldDB" id="A0A3N0Z8L3"/>
<feature type="compositionally biased region" description="Polar residues" evidence="1">
    <location>
        <begin position="220"/>
        <end position="229"/>
    </location>
</feature>
<comment type="caution">
    <text evidence="2">The sequence shown here is derived from an EMBL/GenBank/DDBJ whole genome shotgun (WGS) entry which is preliminary data.</text>
</comment>
<keyword evidence="3" id="KW-1185">Reference proteome</keyword>
<accession>A0A3N0Z8L3</accession>
<gene>
    <name evidence="2" type="ORF">DPX16_23770</name>
</gene>
<feature type="compositionally biased region" description="Low complexity" evidence="1">
    <location>
        <begin position="77"/>
        <end position="93"/>
    </location>
</feature>
<feature type="region of interest" description="Disordered" evidence="1">
    <location>
        <begin position="54"/>
        <end position="103"/>
    </location>
</feature>
<sequence>MASSPKAKRTTKPRDEKFAQNLPRSQKDAYARLLNQHQNGKFRSYLQEFAKQQVEENMRTPVSRSVNDINRRKKGNSESSFSGDSLSSQQSRQMADTSNYLNTDKKIHQAACTEVQGMKPGMLEKHAKTELHNAAAPKKEPSKQERSEKDIKGSTNLVGSEEGDAQQLSGSCGEEKAKKKSKKRRSKKNVEKKDKGACGPEVDTIIAGKSPNKNVKAPQAQVSKESLLQNDKDKNTKDCRGSQKQLFEQYMSTEDVSAGLKRGELIQDGSADIFLDGIAARNRALNGDVVVVKVLPPEQWKKNISSSGSSQWSYCHLQKYTALGVQIQDYRCAAALLMADKQSKLPIPRVAPAHKIKTGKWKKTDDDDKKAKRKELDRARNKTRVNIGAAFPRWRELRVLKGLKTDAELATFLLDQPDKGSVVMGEELWREGCSAAENKEERPCLLDTLECPEAFFTADELLSLEFLMIL</sequence>
<feature type="compositionally biased region" description="Basic residues" evidence="1">
    <location>
        <begin position="1"/>
        <end position="11"/>
    </location>
</feature>
<dbReference type="GO" id="GO:0004527">
    <property type="term" value="F:exonuclease activity"/>
    <property type="evidence" value="ECO:0007669"/>
    <property type="project" value="UniProtKB-KW"/>
</dbReference>
<dbReference type="EMBL" id="RJVU01005294">
    <property type="protein sequence ID" value="ROL54786.1"/>
    <property type="molecule type" value="Genomic_DNA"/>
</dbReference>
<feature type="region of interest" description="Disordered" evidence="1">
    <location>
        <begin position="356"/>
        <end position="375"/>
    </location>
</feature>
<reference evidence="2 3" key="1">
    <citation type="submission" date="2018-10" db="EMBL/GenBank/DDBJ databases">
        <title>Genome assembly for a Yunnan-Guizhou Plateau 3E fish, Anabarilius grahami (Regan), and its evolutionary and genetic applications.</title>
        <authorList>
            <person name="Jiang W."/>
        </authorList>
    </citation>
    <scope>NUCLEOTIDE SEQUENCE [LARGE SCALE GENOMIC DNA]</scope>
    <source>
        <strain evidence="2">AG-KIZ</strain>
        <tissue evidence="2">Muscle</tissue>
    </source>
</reference>
<feature type="compositionally biased region" description="Basic and acidic residues" evidence="1">
    <location>
        <begin position="362"/>
        <end position="375"/>
    </location>
</feature>
<proteinExistence type="predicted"/>
<evidence type="ECO:0000313" key="3">
    <source>
        <dbReference type="Proteomes" id="UP000281406"/>
    </source>
</evidence>
<feature type="compositionally biased region" description="Basic and acidic residues" evidence="1">
    <location>
        <begin position="124"/>
        <end position="152"/>
    </location>
</feature>
<feature type="region of interest" description="Disordered" evidence="1">
    <location>
        <begin position="124"/>
        <end position="239"/>
    </location>
</feature>
<keyword evidence="2" id="KW-0378">Hydrolase</keyword>
<dbReference type="OrthoDB" id="8946209at2759"/>
<dbReference type="Gene3D" id="2.40.50.690">
    <property type="match status" value="1"/>
</dbReference>
<dbReference type="Proteomes" id="UP000281406">
    <property type="component" value="Unassembled WGS sequence"/>
</dbReference>
<protein>
    <submittedName>
        <fullName evidence="2">DIS3-like exonuclease 2</fullName>
    </submittedName>
</protein>
<name>A0A3N0Z8L3_ANAGA</name>